<protein>
    <submittedName>
        <fullName evidence="7">Uncharacterized membrane protein YidH, DUF202 family</fullName>
    </submittedName>
</protein>
<feature type="transmembrane region" description="Helical" evidence="5">
    <location>
        <begin position="84"/>
        <end position="107"/>
    </location>
</feature>
<comment type="subcellular location">
    <subcellularLocation>
        <location evidence="1">Endomembrane system</location>
        <topology evidence="1">Multi-pass membrane protein</topology>
    </subcellularLocation>
</comment>
<evidence type="ECO:0000256" key="1">
    <source>
        <dbReference type="ARBA" id="ARBA00004127"/>
    </source>
</evidence>
<evidence type="ECO:0000256" key="5">
    <source>
        <dbReference type="SAM" id="Phobius"/>
    </source>
</evidence>
<keyword evidence="3 5" id="KW-1133">Transmembrane helix</keyword>
<dbReference type="STRING" id="1123357.SAMN02745244_01862"/>
<dbReference type="Pfam" id="PF02656">
    <property type="entry name" value="DUF202"/>
    <property type="match status" value="1"/>
</dbReference>
<gene>
    <name evidence="7" type="ORF">SAMN02745244_01862</name>
</gene>
<keyword evidence="2 5" id="KW-0812">Transmembrane</keyword>
<organism evidence="7 8">
    <name type="scientific">Tessaracoccus bendigoensis DSM 12906</name>
    <dbReference type="NCBI Taxonomy" id="1123357"/>
    <lineage>
        <taxon>Bacteria</taxon>
        <taxon>Bacillati</taxon>
        <taxon>Actinomycetota</taxon>
        <taxon>Actinomycetes</taxon>
        <taxon>Propionibacteriales</taxon>
        <taxon>Propionibacteriaceae</taxon>
        <taxon>Tessaracoccus</taxon>
    </lineage>
</organism>
<evidence type="ECO:0000313" key="8">
    <source>
        <dbReference type="Proteomes" id="UP000184512"/>
    </source>
</evidence>
<name>A0A1M6H3D7_9ACTN</name>
<dbReference type="Proteomes" id="UP000184512">
    <property type="component" value="Unassembled WGS sequence"/>
</dbReference>
<keyword evidence="8" id="KW-1185">Reference proteome</keyword>
<accession>A0A1M6H3D7</accession>
<dbReference type="GO" id="GO:0012505">
    <property type="term" value="C:endomembrane system"/>
    <property type="evidence" value="ECO:0007669"/>
    <property type="project" value="UniProtKB-SubCell"/>
</dbReference>
<dbReference type="InterPro" id="IPR003807">
    <property type="entry name" value="DUF202"/>
</dbReference>
<evidence type="ECO:0000256" key="3">
    <source>
        <dbReference type="ARBA" id="ARBA00022989"/>
    </source>
</evidence>
<proteinExistence type="predicted"/>
<evidence type="ECO:0000313" key="7">
    <source>
        <dbReference type="EMBL" id="SHJ16694.1"/>
    </source>
</evidence>
<keyword evidence="4 5" id="KW-0472">Membrane</keyword>
<evidence type="ECO:0000256" key="4">
    <source>
        <dbReference type="ARBA" id="ARBA00023136"/>
    </source>
</evidence>
<dbReference type="RefSeq" id="WP_073187447.1">
    <property type="nucleotide sequence ID" value="NZ_FQZG01000030.1"/>
</dbReference>
<sequence>MSGAPFDPGLQPERTRLAWQRTALSISIGALAFSRIEADALGPWSWVCAVVGAVAGIVIGYWSRARYNYTHRTLKAGSAKLADGLLPLVVALVVFGAGIVAVMAALAGNAAT</sequence>
<evidence type="ECO:0000256" key="2">
    <source>
        <dbReference type="ARBA" id="ARBA00022692"/>
    </source>
</evidence>
<reference evidence="7 8" key="1">
    <citation type="submission" date="2016-11" db="EMBL/GenBank/DDBJ databases">
        <authorList>
            <person name="Jaros S."/>
            <person name="Januszkiewicz K."/>
            <person name="Wedrychowicz H."/>
        </authorList>
    </citation>
    <scope>NUCLEOTIDE SEQUENCE [LARGE SCALE GENOMIC DNA]</scope>
    <source>
        <strain evidence="7 8">DSM 12906</strain>
    </source>
</reference>
<feature type="domain" description="DUF202" evidence="6">
    <location>
        <begin position="7"/>
        <end position="72"/>
    </location>
</feature>
<dbReference type="EMBL" id="FQZG01000030">
    <property type="protein sequence ID" value="SHJ16694.1"/>
    <property type="molecule type" value="Genomic_DNA"/>
</dbReference>
<dbReference type="AlphaFoldDB" id="A0A1M6H3D7"/>
<feature type="transmembrane region" description="Helical" evidence="5">
    <location>
        <begin position="44"/>
        <end position="63"/>
    </location>
</feature>
<dbReference type="OrthoDB" id="3701077at2"/>
<evidence type="ECO:0000259" key="6">
    <source>
        <dbReference type="Pfam" id="PF02656"/>
    </source>
</evidence>